<proteinExistence type="inferred from homology"/>
<accession>A0A517MQ58</accession>
<dbReference type="GO" id="GO:0005886">
    <property type="term" value="C:plasma membrane"/>
    <property type="evidence" value="ECO:0007669"/>
    <property type="project" value="TreeGrafter"/>
</dbReference>
<feature type="transmembrane region" description="Helical" evidence="7">
    <location>
        <begin position="542"/>
        <end position="564"/>
    </location>
</feature>
<gene>
    <name evidence="8" type="primary">sglT_2</name>
    <name evidence="8" type="ORF">HG15A2_01760</name>
</gene>
<evidence type="ECO:0000256" key="5">
    <source>
        <dbReference type="ARBA" id="ARBA00023136"/>
    </source>
</evidence>
<feature type="transmembrane region" description="Helical" evidence="7">
    <location>
        <begin position="452"/>
        <end position="469"/>
    </location>
</feature>
<comment type="similarity">
    <text evidence="2 6">Belongs to the sodium:solute symporter (SSF) (TC 2.A.21) family.</text>
</comment>
<protein>
    <submittedName>
        <fullName evidence="8">Sodium/glucose cotransporter</fullName>
    </submittedName>
</protein>
<dbReference type="EMBL" id="CP036263">
    <property type="protein sequence ID" value="QDS96917.1"/>
    <property type="molecule type" value="Genomic_DNA"/>
</dbReference>
<feature type="transmembrane region" description="Helical" evidence="7">
    <location>
        <begin position="36"/>
        <end position="57"/>
    </location>
</feature>
<dbReference type="CDD" id="cd11477">
    <property type="entry name" value="SLC5sbd_u1"/>
    <property type="match status" value="1"/>
</dbReference>
<dbReference type="AlphaFoldDB" id="A0A517MQ58"/>
<dbReference type="PANTHER" id="PTHR11819:SF77">
    <property type="entry name" value="SODIUM_GLUCOSE COTRANSPORT PROTEIN"/>
    <property type="match status" value="1"/>
</dbReference>
<keyword evidence="5 7" id="KW-0472">Membrane</keyword>
<evidence type="ECO:0000256" key="3">
    <source>
        <dbReference type="ARBA" id="ARBA00022692"/>
    </source>
</evidence>
<evidence type="ECO:0000256" key="7">
    <source>
        <dbReference type="SAM" id="Phobius"/>
    </source>
</evidence>
<feature type="transmembrane region" description="Helical" evidence="7">
    <location>
        <begin position="402"/>
        <end position="419"/>
    </location>
</feature>
<keyword evidence="3 7" id="KW-0812">Transmembrane</keyword>
<keyword evidence="4 7" id="KW-1133">Transmembrane helix</keyword>
<dbReference type="Proteomes" id="UP000319852">
    <property type="component" value="Chromosome"/>
</dbReference>
<feature type="transmembrane region" description="Helical" evidence="7">
    <location>
        <begin position="77"/>
        <end position="97"/>
    </location>
</feature>
<feature type="transmembrane region" description="Helical" evidence="7">
    <location>
        <begin position="6"/>
        <end position="24"/>
    </location>
</feature>
<evidence type="ECO:0000313" key="9">
    <source>
        <dbReference type="Proteomes" id="UP000319852"/>
    </source>
</evidence>
<dbReference type="OrthoDB" id="9814523at2"/>
<feature type="transmembrane region" description="Helical" evidence="7">
    <location>
        <begin position="299"/>
        <end position="324"/>
    </location>
</feature>
<feature type="transmembrane region" description="Helical" evidence="7">
    <location>
        <begin position="481"/>
        <end position="503"/>
    </location>
</feature>
<dbReference type="Gene3D" id="1.20.1730.10">
    <property type="entry name" value="Sodium/glucose cotransporter"/>
    <property type="match status" value="1"/>
</dbReference>
<dbReference type="Pfam" id="PF00474">
    <property type="entry name" value="SSF"/>
    <property type="match status" value="2"/>
</dbReference>
<name>A0A517MQ58_9BACT</name>
<feature type="transmembrane region" description="Helical" evidence="7">
    <location>
        <begin position="425"/>
        <end position="443"/>
    </location>
</feature>
<organism evidence="8 9">
    <name type="scientific">Adhaeretor mobilis</name>
    <dbReference type="NCBI Taxonomy" id="1930276"/>
    <lineage>
        <taxon>Bacteria</taxon>
        <taxon>Pseudomonadati</taxon>
        <taxon>Planctomycetota</taxon>
        <taxon>Planctomycetia</taxon>
        <taxon>Pirellulales</taxon>
        <taxon>Lacipirellulaceae</taxon>
        <taxon>Adhaeretor</taxon>
    </lineage>
</organism>
<dbReference type="InterPro" id="IPR001734">
    <property type="entry name" value="Na/solute_symporter"/>
</dbReference>
<feature type="transmembrane region" description="Helical" evidence="7">
    <location>
        <begin position="178"/>
        <end position="201"/>
    </location>
</feature>
<dbReference type="RefSeq" id="WP_145056894.1">
    <property type="nucleotide sequence ID" value="NZ_CP036263.1"/>
</dbReference>
<evidence type="ECO:0000256" key="1">
    <source>
        <dbReference type="ARBA" id="ARBA00004141"/>
    </source>
</evidence>
<feature type="transmembrane region" description="Helical" evidence="7">
    <location>
        <begin position="208"/>
        <end position="226"/>
    </location>
</feature>
<evidence type="ECO:0000256" key="4">
    <source>
        <dbReference type="ARBA" id="ARBA00022989"/>
    </source>
</evidence>
<dbReference type="InterPro" id="IPR038377">
    <property type="entry name" value="Na/Glc_symporter_sf"/>
</dbReference>
<evidence type="ECO:0000313" key="8">
    <source>
        <dbReference type="EMBL" id="QDS96917.1"/>
    </source>
</evidence>
<evidence type="ECO:0000256" key="2">
    <source>
        <dbReference type="ARBA" id="ARBA00006434"/>
    </source>
</evidence>
<comment type="subcellular location">
    <subcellularLocation>
        <location evidence="1">Membrane</location>
        <topology evidence="1">Multi-pass membrane protein</topology>
    </subcellularLocation>
</comment>
<dbReference type="PANTHER" id="PTHR11819">
    <property type="entry name" value="SOLUTE CARRIER FAMILY 5"/>
    <property type="match status" value="1"/>
</dbReference>
<feature type="transmembrane region" description="Helical" evidence="7">
    <location>
        <begin position="570"/>
        <end position="588"/>
    </location>
</feature>
<feature type="transmembrane region" description="Helical" evidence="7">
    <location>
        <begin position="344"/>
        <end position="365"/>
    </location>
</feature>
<feature type="transmembrane region" description="Helical" evidence="7">
    <location>
        <begin position="259"/>
        <end position="278"/>
    </location>
</feature>
<dbReference type="PROSITE" id="PS50283">
    <property type="entry name" value="NA_SOLUT_SYMP_3"/>
    <property type="match status" value="1"/>
</dbReference>
<dbReference type="GO" id="GO:0005412">
    <property type="term" value="F:D-glucose:sodium symporter activity"/>
    <property type="evidence" value="ECO:0007669"/>
    <property type="project" value="TreeGrafter"/>
</dbReference>
<evidence type="ECO:0000256" key="6">
    <source>
        <dbReference type="RuleBase" id="RU362091"/>
    </source>
</evidence>
<feature type="transmembrane region" description="Helical" evidence="7">
    <location>
        <begin position="118"/>
        <end position="142"/>
    </location>
</feature>
<keyword evidence="9" id="KW-1185">Reference proteome</keyword>
<sequence length="591" mass="66020">MHWLDWSVIALYMGMVTLIGFLFVRKANASVADYFVAGRSLPWWLAGTSLVATSFAADTPLFVAGLLATKGIAGNWIWWNQAIAWALAIVFFARLWRRSGVTTDAEFIELRYGGKSGAFLRGFRALFMSAIVSTCTLAWVMLAMQKIVQATLARPEWVESLQLSIEQSFDLAPGAIDLWKWTVLVSLFLIATFYTVLAGFWGIVVTDLVQFVIAIVGAIVFAFYALDSVGGMTGLQAGLLEEYGPQRVSDMLRFFPEFVSLRAGLSFVVVYFSMLWWTDCNGYAAQRMFSTRDERQSTLASLWFSIAHFALRPWPWIVVGLVALVQYPGLEDPETGYPKLLMEIMPPGLKGMLVASLLAAFMSTVDTHLNWNASYFVTDIYKRFLVPDADEAKCLQVSRMSVLVYAVMAIVVAYFMTSIESGVLIFFNLTSSIGLVLILRWFWWRVNAWSEISAMIASVVFTTMLPIISDRYDLGWSFETRILLTVALVTPTWLVVTLLTAPVEAKHLDKFYRGVQPPDLWWGPVAARCPEVLSQGGLVRPAMSWVSCAVMLYALLFTIGNSVLLQWSEAAVSAAVVCIASLTMWKTYPRS</sequence>
<dbReference type="KEGG" id="amob:HG15A2_01760"/>
<reference evidence="8 9" key="1">
    <citation type="submission" date="2019-02" db="EMBL/GenBank/DDBJ databases">
        <title>Deep-cultivation of Planctomycetes and their phenomic and genomic characterization uncovers novel biology.</title>
        <authorList>
            <person name="Wiegand S."/>
            <person name="Jogler M."/>
            <person name="Boedeker C."/>
            <person name="Pinto D."/>
            <person name="Vollmers J."/>
            <person name="Rivas-Marin E."/>
            <person name="Kohn T."/>
            <person name="Peeters S.H."/>
            <person name="Heuer A."/>
            <person name="Rast P."/>
            <person name="Oberbeckmann S."/>
            <person name="Bunk B."/>
            <person name="Jeske O."/>
            <person name="Meyerdierks A."/>
            <person name="Storesund J.E."/>
            <person name="Kallscheuer N."/>
            <person name="Luecker S."/>
            <person name="Lage O.M."/>
            <person name="Pohl T."/>
            <person name="Merkel B.J."/>
            <person name="Hornburger P."/>
            <person name="Mueller R.-W."/>
            <person name="Bruemmer F."/>
            <person name="Labrenz M."/>
            <person name="Spormann A.M."/>
            <person name="Op den Camp H."/>
            <person name="Overmann J."/>
            <person name="Amann R."/>
            <person name="Jetten M.S.M."/>
            <person name="Mascher T."/>
            <person name="Medema M.H."/>
            <person name="Devos D.P."/>
            <person name="Kaster A.-K."/>
            <person name="Ovreas L."/>
            <person name="Rohde M."/>
            <person name="Galperin M.Y."/>
            <person name="Jogler C."/>
        </authorList>
    </citation>
    <scope>NUCLEOTIDE SEQUENCE [LARGE SCALE GENOMIC DNA]</scope>
    <source>
        <strain evidence="8 9">HG15A2</strain>
    </source>
</reference>